<comment type="caution">
    <text evidence="2">The sequence shown here is derived from an EMBL/GenBank/DDBJ whole genome shotgun (WGS) entry which is preliminary data.</text>
</comment>
<name>R1G1T8_9PSEU</name>
<dbReference type="RefSeq" id="WP_003099480.1">
    <property type="nucleotide sequence ID" value="NZ_AOUO01000402.1"/>
</dbReference>
<evidence type="ECO:0008006" key="4">
    <source>
        <dbReference type="Google" id="ProtNLM"/>
    </source>
</evidence>
<feature type="transmembrane region" description="Helical" evidence="1">
    <location>
        <begin position="68"/>
        <end position="87"/>
    </location>
</feature>
<dbReference type="Proteomes" id="UP000014139">
    <property type="component" value="Unassembled WGS sequence"/>
</dbReference>
<feature type="transmembrane region" description="Helical" evidence="1">
    <location>
        <begin position="93"/>
        <end position="115"/>
    </location>
</feature>
<organism evidence="2 3">
    <name type="scientific">Amycolatopsis vancoresmycina DSM 44592</name>
    <dbReference type="NCBI Taxonomy" id="1292037"/>
    <lineage>
        <taxon>Bacteria</taxon>
        <taxon>Bacillati</taxon>
        <taxon>Actinomycetota</taxon>
        <taxon>Actinomycetes</taxon>
        <taxon>Pseudonocardiales</taxon>
        <taxon>Pseudonocardiaceae</taxon>
        <taxon>Amycolatopsis</taxon>
    </lineage>
</organism>
<keyword evidence="1" id="KW-1133">Transmembrane helix</keyword>
<keyword evidence="1" id="KW-0472">Membrane</keyword>
<feature type="transmembrane region" description="Helical" evidence="1">
    <location>
        <begin position="38"/>
        <end position="56"/>
    </location>
</feature>
<gene>
    <name evidence="2" type="ORF">H480_26607</name>
</gene>
<proteinExistence type="predicted"/>
<reference evidence="2 3" key="1">
    <citation type="submission" date="2013-02" db="EMBL/GenBank/DDBJ databases">
        <title>Draft genome sequence of Amycolatopsis vancoresmycina strain DSM 44592T.</title>
        <authorList>
            <person name="Kumar S."/>
            <person name="Kaur N."/>
            <person name="Kaur C."/>
            <person name="Raghava G.P.S."/>
            <person name="Mayilraj S."/>
        </authorList>
    </citation>
    <scope>NUCLEOTIDE SEQUENCE [LARGE SCALE GENOMIC DNA]</scope>
    <source>
        <strain evidence="2 3">DSM 44592</strain>
    </source>
</reference>
<keyword evidence="1" id="KW-0812">Transmembrane</keyword>
<protein>
    <recommendedName>
        <fullName evidence="4">Integral membrane protein</fullName>
    </recommendedName>
</protein>
<dbReference type="PROSITE" id="PS51257">
    <property type="entry name" value="PROKAR_LIPOPROTEIN"/>
    <property type="match status" value="1"/>
</dbReference>
<keyword evidence="3" id="KW-1185">Reference proteome</keyword>
<dbReference type="EMBL" id="AOUO01000402">
    <property type="protein sequence ID" value="EOD65447.1"/>
    <property type="molecule type" value="Genomic_DNA"/>
</dbReference>
<dbReference type="PATRIC" id="fig|1292037.4.peg.5028"/>
<evidence type="ECO:0000256" key="1">
    <source>
        <dbReference type="SAM" id="Phobius"/>
    </source>
</evidence>
<sequence length="119" mass="12268">MARSAALAWWGAAACWFLGSLAGRLTGSHTAITGAVPLPVAVFLFAGCGGLWALLVHAAFRGRRGARPVLAVAGGLGIVDLVVQLVGDVVTRNLVHGGFFLAALVLSGAGFTLMFRPRR</sequence>
<accession>R1G1T8</accession>
<evidence type="ECO:0000313" key="3">
    <source>
        <dbReference type="Proteomes" id="UP000014139"/>
    </source>
</evidence>
<evidence type="ECO:0000313" key="2">
    <source>
        <dbReference type="EMBL" id="EOD65447.1"/>
    </source>
</evidence>
<dbReference type="AlphaFoldDB" id="R1G1T8"/>